<evidence type="ECO:0000259" key="3">
    <source>
        <dbReference type="SMART" id="SM00079"/>
    </source>
</evidence>
<dbReference type="PANTHER" id="PTHR35936">
    <property type="entry name" value="MEMBRANE-BOUND LYTIC MUREIN TRANSGLYCOSYLASE F"/>
    <property type="match status" value="1"/>
</dbReference>
<dbReference type="KEGG" id="afq:AFA_01665"/>
<organism evidence="4 5">
    <name type="scientific">Alcaligenes faecalis</name>
    <dbReference type="NCBI Taxonomy" id="511"/>
    <lineage>
        <taxon>Bacteria</taxon>
        <taxon>Pseudomonadati</taxon>
        <taxon>Pseudomonadota</taxon>
        <taxon>Betaproteobacteria</taxon>
        <taxon>Burkholderiales</taxon>
        <taxon>Alcaligenaceae</taxon>
        <taxon>Alcaligenes</taxon>
    </lineage>
</organism>
<reference evidence="4 5" key="1">
    <citation type="submission" date="2017-05" db="EMBL/GenBank/DDBJ databases">
        <authorList>
            <person name="Qiu J.G."/>
            <person name="He J."/>
        </authorList>
    </citation>
    <scope>NUCLEOTIDE SEQUENCE [LARGE SCALE GENOMIC DNA]</scope>
    <source>
        <strain evidence="4 5">JQ135</strain>
    </source>
</reference>
<dbReference type="AlphaFoldDB" id="A0AB33CPX2"/>
<dbReference type="EMBL" id="CP021641">
    <property type="protein sequence ID" value="ASR88269.1"/>
    <property type="molecule type" value="Genomic_DNA"/>
</dbReference>
<dbReference type="GO" id="GO:0016020">
    <property type="term" value="C:membrane"/>
    <property type="evidence" value="ECO:0007669"/>
    <property type="project" value="InterPro"/>
</dbReference>
<dbReference type="SMART" id="SM00062">
    <property type="entry name" value="PBPb"/>
    <property type="match status" value="1"/>
</dbReference>
<keyword evidence="1" id="KW-0732">Signal</keyword>
<dbReference type="RefSeq" id="WP_094195410.1">
    <property type="nucleotide sequence ID" value="NZ_CP021641.1"/>
</dbReference>
<dbReference type="GO" id="GO:0015276">
    <property type="term" value="F:ligand-gated monoatomic ion channel activity"/>
    <property type="evidence" value="ECO:0007669"/>
    <property type="project" value="InterPro"/>
</dbReference>
<dbReference type="InterPro" id="IPR001320">
    <property type="entry name" value="Iontro_rcpt_C"/>
</dbReference>
<evidence type="ECO:0000256" key="1">
    <source>
        <dbReference type="ARBA" id="ARBA00022729"/>
    </source>
</evidence>
<dbReference type="PANTHER" id="PTHR35936:SF19">
    <property type="entry name" value="AMINO-ACID-BINDING PROTEIN YXEM-RELATED"/>
    <property type="match status" value="1"/>
</dbReference>
<sequence length="329" mass="35912">MQGVNTIAAMVAAVSRKHHMFRLGHARLGRARLGHARLGHTRLGRKAGLMLAAVAAGLALSLPAHADNPNQGKKFKVAADVGLVPFFMRGTDGKMDGFSNDLTQEVAQRMGYDGAEVIDTPFSAIFAGLFSSRYDMVAAPTNTTRERAVQMLFAEPYMAGGLSFLAKKGATVNSLEDLKGKTIAVNNGSFSDRWLQDNQEKYGYKIQRFNKNTDAVQAVAIGRAFANMSETPLARYIATQTPTLAPVYDMTTEANYAFAFRKDDMALRNRVDEVLECMKQDGSLSKLHVKWFGTEPNAGTAMTVIFPGYGVPDFPGYEPTEHTPDCSRP</sequence>
<feature type="domain" description="Ionotropic glutamate receptor C-terminal" evidence="3">
    <location>
        <begin position="74"/>
        <end position="294"/>
    </location>
</feature>
<dbReference type="InterPro" id="IPR001638">
    <property type="entry name" value="Solute-binding_3/MltF_N"/>
</dbReference>
<name>A0AB33CPX2_ALCFA</name>
<feature type="domain" description="Solute-binding protein family 3/N-terminal" evidence="2">
    <location>
        <begin position="74"/>
        <end position="295"/>
    </location>
</feature>
<dbReference type="SMART" id="SM00079">
    <property type="entry name" value="PBPe"/>
    <property type="match status" value="1"/>
</dbReference>
<accession>A0AB33CPX2</accession>
<dbReference type="SUPFAM" id="SSF53850">
    <property type="entry name" value="Periplasmic binding protein-like II"/>
    <property type="match status" value="1"/>
</dbReference>
<gene>
    <name evidence="4" type="ORF">AFA_01665</name>
</gene>
<protein>
    <submittedName>
        <fullName evidence="4">Amino acid ABC transporter substrate-binding protein</fullName>
    </submittedName>
</protein>
<evidence type="ECO:0000313" key="5">
    <source>
        <dbReference type="Proteomes" id="UP000214561"/>
    </source>
</evidence>
<proteinExistence type="predicted"/>
<evidence type="ECO:0000313" key="4">
    <source>
        <dbReference type="EMBL" id="ASR88269.1"/>
    </source>
</evidence>
<dbReference type="Gene3D" id="3.40.190.10">
    <property type="entry name" value="Periplasmic binding protein-like II"/>
    <property type="match status" value="2"/>
</dbReference>
<dbReference type="Pfam" id="PF00497">
    <property type="entry name" value="SBP_bac_3"/>
    <property type="match status" value="1"/>
</dbReference>
<evidence type="ECO:0000259" key="2">
    <source>
        <dbReference type="SMART" id="SM00062"/>
    </source>
</evidence>
<dbReference type="Proteomes" id="UP000214561">
    <property type="component" value="Chromosome"/>
</dbReference>